<proteinExistence type="predicted"/>
<dbReference type="InterPro" id="IPR045738">
    <property type="entry name" value="DUF6088"/>
</dbReference>
<gene>
    <name evidence="1" type="ORF">GKZ28_19665</name>
</gene>
<dbReference type="Proteomes" id="UP000656077">
    <property type="component" value="Unassembled WGS sequence"/>
</dbReference>
<evidence type="ECO:0000313" key="1">
    <source>
        <dbReference type="EMBL" id="MVX65900.1"/>
    </source>
</evidence>
<dbReference type="Pfam" id="PF19570">
    <property type="entry name" value="DUF6088"/>
    <property type="match status" value="1"/>
</dbReference>
<organism evidence="1 2">
    <name type="scientific">Clostridium chromiireducens</name>
    <dbReference type="NCBI Taxonomy" id="225345"/>
    <lineage>
        <taxon>Bacteria</taxon>
        <taxon>Bacillati</taxon>
        <taxon>Bacillota</taxon>
        <taxon>Clostridia</taxon>
        <taxon>Eubacteriales</taxon>
        <taxon>Clostridiaceae</taxon>
        <taxon>Clostridium</taxon>
    </lineage>
</organism>
<name>A0A964RQK2_9CLOT</name>
<protein>
    <recommendedName>
        <fullName evidence="3">AbiEi antitoxin C-terminal domain-containing protein</fullName>
    </recommendedName>
</protein>
<reference evidence="1" key="1">
    <citation type="submission" date="2019-12" db="EMBL/GenBank/DDBJ databases">
        <title>Microbes associate with the intestines of laboratory mice.</title>
        <authorList>
            <person name="Navarre W."/>
            <person name="Wong E."/>
        </authorList>
    </citation>
    <scope>NUCLEOTIDE SEQUENCE</scope>
    <source>
        <strain evidence="1">NM79_F5</strain>
    </source>
</reference>
<sequence>MDVATLVKKYIDNCKEREPIFVKDIVVTDENKNARNIAFHKLERNNIIKPYKKGIYYKPQVTMFGELGIDTNRLIEKQYIKDGNDNIKGYITGPVIWNEWKISTQVPNRKCITTNSVNRNIELQDIRVKLIKPKTKIDNDNYKILQMLDVIDNIDDIQDINWNNYIDVLVNKINDLKVKELVTAIELAKTYNKFVNNFTGALIEARIKKSNEDNELLYKKIRELKFRANTGRRYKINRNIKFKELEEWGFYQH</sequence>
<evidence type="ECO:0000313" key="2">
    <source>
        <dbReference type="Proteomes" id="UP000656077"/>
    </source>
</evidence>
<evidence type="ECO:0008006" key="3">
    <source>
        <dbReference type="Google" id="ProtNLM"/>
    </source>
</evidence>
<dbReference type="EMBL" id="WSRQ01000041">
    <property type="protein sequence ID" value="MVX65900.1"/>
    <property type="molecule type" value="Genomic_DNA"/>
</dbReference>
<comment type="caution">
    <text evidence="1">The sequence shown here is derived from an EMBL/GenBank/DDBJ whole genome shotgun (WGS) entry which is preliminary data.</text>
</comment>
<dbReference type="AlphaFoldDB" id="A0A964RQK2"/>
<dbReference type="RefSeq" id="WP_160360559.1">
    <property type="nucleotide sequence ID" value="NZ_WSRQ01000041.1"/>
</dbReference>
<accession>A0A964RQK2</accession>